<dbReference type="OrthoDB" id="9856632at2"/>
<name>A0A5R8K8H3_9BACT</name>
<dbReference type="Proteomes" id="UP000306196">
    <property type="component" value="Unassembled WGS sequence"/>
</dbReference>
<evidence type="ECO:0000313" key="2">
    <source>
        <dbReference type="Proteomes" id="UP000306196"/>
    </source>
</evidence>
<dbReference type="AlphaFoldDB" id="A0A5R8K8H3"/>
<evidence type="ECO:0000313" key="1">
    <source>
        <dbReference type="EMBL" id="TLD68606.1"/>
    </source>
</evidence>
<dbReference type="EMBL" id="VAUV01000022">
    <property type="protein sequence ID" value="TLD68606.1"/>
    <property type="molecule type" value="Genomic_DNA"/>
</dbReference>
<organism evidence="1 2">
    <name type="scientific">Phragmitibacter flavus</name>
    <dbReference type="NCBI Taxonomy" id="2576071"/>
    <lineage>
        <taxon>Bacteria</taxon>
        <taxon>Pseudomonadati</taxon>
        <taxon>Verrucomicrobiota</taxon>
        <taxon>Verrucomicrobiia</taxon>
        <taxon>Verrucomicrobiales</taxon>
        <taxon>Verrucomicrobiaceae</taxon>
        <taxon>Phragmitibacter</taxon>
    </lineage>
</organism>
<dbReference type="RefSeq" id="WP_138088483.1">
    <property type="nucleotide sequence ID" value="NZ_VAUV01000022.1"/>
</dbReference>
<protein>
    <recommendedName>
        <fullName evidence="3">SGNH/GDSL hydrolase family protein</fullName>
    </recommendedName>
</protein>
<keyword evidence="2" id="KW-1185">Reference proteome</keyword>
<dbReference type="SUPFAM" id="SSF52266">
    <property type="entry name" value="SGNH hydrolase"/>
    <property type="match status" value="1"/>
</dbReference>
<sequence length="342" mass="39300">MNFIRRPKGELIQWLMLMALLVISPLFLPPEPGEKGYDAPFQTEKLQQLTKATPEVVLIGNSMTDTRVDLEVLDKFIHPYNSAFLVEHGSRSTMWYLLFKNFALNLNPPPKLVVVFFRDYDFTNPALKLTGPKLRELYSFMQPGDEQLVDLASSTQPTTRPQSIFAQKYLSEHLSNDMRRRISEWSMDFATLGQSDGAEKKLQKHLDQVFAFTELRGDVFDAGALDNDLTTNTPAPFPADPTQTLLPHFVELAKKHHIHLCFYRVKRRPDKRSVDNQNSRLTTYINDFREWAESQGCTFIDERPDPRLTLSMYGNGDHLAAPAKPAYTAIFHERIRPLLSIR</sequence>
<comment type="caution">
    <text evidence="1">The sequence shown here is derived from an EMBL/GenBank/DDBJ whole genome shotgun (WGS) entry which is preliminary data.</text>
</comment>
<evidence type="ECO:0008006" key="3">
    <source>
        <dbReference type="Google" id="ProtNLM"/>
    </source>
</evidence>
<accession>A0A5R8K8H3</accession>
<proteinExistence type="predicted"/>
<gene>
    <name evidence="1" type="ORF">FEM03_22070</name>
</gene>
<reference evidence="1 2" key="1">
    <citation type="submission" date="2019-05" db="EMBL/GenBank/DDBJ databases">
        <title>Verrucobacter flavum gen. nov., sp. nov. a new member of the family Verrucomicrobiaceae.</title>
        <authorList>
            <person name="Szuroczki S."/>
            <person name="Abbaszade G."/>
            <person name="Szabo A."/>
            <person name="Felfoldi T."/>
            <person name="Schumann P."/>
            <person name="Boka K."/>
            <person name="Keki Z."/>
            <person name="Toumi M."/>
            <person name="Toth E."/>
        </authorList>
    </citation>
    <scope>NUCLEOTIDE SEQUENCE [LARGE SCALE GENOMIC DNA]</scope>
    <source>
        <strain evidence="1 2">MG-N-17</strain>
    </source>
</reference>